<dbReference type="InterPro" id="IPR036890">
    <property type="entry name" value="HATPase_C_sf"/>
</dbReference>
<organism evidence="8 9">
    <name type="scientific">Neptunitalea lumnitzerae</name>
    <dbReference type="NCBI Taxonomy" id="2965509"/>
    <lineage>
        <taxon>Bacteria</taxon>
        <taxon>Pseudomonadati</taxon>
        <taxon>Bacteroidota</taxon>
        <taxon>Flavobacteriia</taxon>
        <taxon>Flavobacteriales</taxon>
        <taxon>Flavobacteriaceae</taxon>
        <taxon>Neptunitalea</taxon>
    </lineage>
</organism>
<evidence type="ECO:0000256" key="3">
    <source>
        <dbReference type="ARBA" id="ARBA00022679"/>
    </source>
</evidence>
<keyword evidence="9" id="KW-1185">Reference proteome</keyword>
<keyword evidence="3" id="KW-0808">Transferase</keyword>
<evidence type="ECO:0000256" key="1">
    <source>
        <dbReference type="ARBA" id="ARBA00000085"/>
    </source>
</evidence>
<feature type="domain" description="Histidine kinase/HSP90-like ATPase" evidence="7">
    <location>
        <begin position="155"/>
        <end position="239"/>
    </location>
</feature>
<evidence type="ECO:0000256" key="4">
    <source>
        <dbReference type="ARBA" id="ARBA00022777"/>
    </source>
</evidence>
<comment type="catalytic activity">
    <reaction evidence="1">
        <text>ATP + protein L-histidine = ADP + protein N-phospho-L-histidine.</text>
        <dbReference type="EC" id="2.7.13.3"/>
    </reaction>
</comment>
<dbReference type="SUPFAM" id="SSF55874">
    <property type="entry name" value="ATPase domain of HSP90 chaperone/DNA topoisomerase II/histidine kinase"/>
    <property type="match status" value="1"/>
</dbReference>
<evidence type="ECO:0000256" key="5">
    <source>
        <dbReference type="ARBA" id="ARBA00023012"/>
    </source>
</evidence>
<keyword evidence="5" id="KW-0902">Two-component regulatory system</keyword>
<dbReference type="PANTHER" id="PTHR24421">
    <property type="entry name" value="NITRATE/NITRITE SENSOR PROTEIN NARX-RELATED"/>
    <property type="match status" value="1"/>
</dbReference>
<keyword evidence="6" id="KW-1133">Transmembrane helix</keyword>
<gene>
    <name evidence="8" type="ORF">Y10_09390</name>
</gene>
<dbReference type="EMBL" id="BRVO01000001">
    <property type="protein sequence ID" value="GLB48571.1"/>
    <property type="molecule type" value="Genomic_DNA"/>
</dbReference>
<proteinExistence type="predicted"/>
<dbReference type="PANTHER" id="PTHR24421:SF10">
    <property type="entry name" value="NITRATE_NITRITE SENSOR PROTEIN NARQ"/>
    <property type="match status" value="1"/>
</dbReference>
<dbReference type="Pfam" id="PF02518">
    <property type="entry name" value="HATPase_c"/>
    <property type="match status" value="1"/>
</dbReference>
<sequence>MNFSPDSLIFGSLLLCSILLLAFIVLTKTHIKRIRENEQHKFTLQKIHHDQLIKNSIDIQEHERKRIAADIHDDLIGKLRHLQFMSTNETITNELTKCITTARNISHDLSPPLINDTNLEELLAYFLAPIENYYNISLHCSCVTDTHIATKIKLAVFRIFQEVITNIEKHAKANNIAILLKCNKRYIALVVTDDGKGLPEEHKTGLGLKNIALRASGLNAMYKFKNNTPKGTKFTLLCKLK</sequence>
<dbReference type="EC" id="2.7.13.3" evidence="2"/>
<dbReference type="RefSeq" id="WP_281764205.1">
    <property type="nucleotide sequence ID" value="NZ_BRVO01000001.1"/>
</dbReference>
<evidence type="ECO:0000256" key="2">
    <source>
        <dbReference type="ARBA" id="ARBA00012438"/>
    </source>
</evidence>
<evidence type="ECO:0000313" key="8">
    <source>
        <dbReference type="EMBL" id="GLB48571.1"/>
    </source>
</evidence>
<protein>
    <recommendedName>
        <fullName evidence="2">histidine kinase</fullName>
        <ecNumber evidence="2">2.7.13.3</ecNumber>
    </recommendedName>
</protein>
<accession>A0ABQ5MGM6</accession>
<reference evidence="8" key="1">
    <citation type="submission" date="2022-07" db="EMBL/GenBank/DDBJ databases">
        <title>Taxonomy of Novel Oxalotrophic and Methylotrophic Bacteria.</title>
        <authorList>
            <person name="Sahin N."/>
            <person name="Tani A."/>
        </authorList>
    </citation>
    <scope>NUCLEOTIDE SEQUENCE</scope>
    <source>
        <strain evidence="8">Y10</strain>
    </source>
</reference>
<comment type="caution">
    <text evidence="8">The sequence shown here is derived from an EMBL/GenBank/DDBJ whole genome shotgun (WGS) entry which is preliminary data.</text>
</comment>
<name>A0ABQ5MGM6_9FLAO</name>
<feature type="transmembrane region" description="Helical" evidence="6">
    <location>
        <begin position="6"/>
        <end position="26"/>
    </location>
</feature>
<dbReference type="Proteomes" id="UP001143543">
    <property type="component" value="Unassembled WGS sequence"/>
</dbReference>
<dbReference type="CDD" id="cd16917">
    <property type="entry name" value="HATPase_UhpB-NarQ-NarX-like"/>
    <property type="match status" value="1"/>
</dbReference>
<keyword evidence="4" id="KW-0418">Kinase</keyword>
<dbReference type="InterPro" id="IPR003594">
    <property type="entry name" value="HATPase_dom"/>
</dbReference>
<keyword evidence="6" id="KW-0812">Transmembrane</keyword>
<evidence type="ECO:0000313" key="9">
    <source>
        <dbReference type="Proteomes" id="UP001143543"/>
    </source>
</evidence>
<dbReference type="Gene3D" id="3.30.565.10">
    <property type="entry name" value="Histidine kinase-like ATPase, C-terminal domain"/>
    <property type="match status" value="1"/>
</dbReference>
<keyword evidence="6" id="KW-0472">Membrane</keyword>
<dbReference type="InterPro" id="IPR050482">
    <property type="entry name" value="Sensor_HK_TwoCompSys"/>
</dbReference>
<evidence type="ECO:0000256" key="6">
    <source>
        <dbReference type="SAM" id="Phobius"/>
    </source>
</evidence>
<evidence type="ECO:0000259" key="7">
    <source>
        <dbReference type="Pfam" id="PF02518"/>
    </source>
</evidence>